<dbReference type="EMBL" id="CP000617">
    <property type="protein sequence ID" value="ABO59776.1"/>
    <property type="molecule type" value="Genomic_DNA"/>
</dbReference>
<protein>
    <submittedName>
        <fullName evidence="1">Uncharacterized protein</fullName>
    </submittedName>
</protein>
<gene>
    <name evidence="1" type="ordered locus">Bcep1808_6889</name>
</gene>
<name>A4JU23_BURVG</name>
<proteinExistence type="predicted"/>
<evidence type="ECO:0000313" key="2">
    <source>
        <dbReference type="Proteomes" id="UP000002287"/>
    </source>
</evidence>
<dbReference type="Proteomes" id="UP000002287">
    <property type="component" value="Plasmid pBVIE01"/>
</dbReference>
<organism evidence="1 2">
    <name type="scientific">Burkholderia vietnamiensis (strain G4 / LMG 22486)</name>
    <name type="common">Burkholderia cepacia (strain R1808)</name>
    <dbReference type="NCBI Taxonomy" id="269482"/>
    <lineage>
        <taxon>Bacteria</taxon>
        <taxon>Pseudomonadati</taxon>
        <taxon>Pseudomonadota</taxon>
        <taxon>Betaproteobacteria</taxon>
        <taxon>Burkholderiales</taxon>
        <taxon>Burkholderiaceae</taxon>
        <taxon>Burkholderia</taxon>
        <taxon>Burkholderia cepacia complex</taxon>
    </lineage>
</organism>
<dbReference type="HOGENOM" id="CLU_1173698_0_0_4"/>
<dbReference type="KEGG" id="bvi:Bcep1808_6889"/>
<dbReference type="Pfam" id="PF18928">
    <property type="entry name" value="DUF5677"/>
    <property type="match status" value="1"/>
</dbReference>
<accession>A4JU23</accession>
<sequence>MAAKDSVETRGFLSIEIEELRGAVRQQYAPQFAECDDLSDLAVRQLREATFADGSPGKLFAAAYWMRCIRACQGAILLAERGLIPDSLAQTRTAAEALFHAVALVVDPGVVERLIAEDQRQKRKQVQGMTREQTVNETLSESDRAALLALLEAEQKQGEFSAFDAAHIAGLDYLYQTMYRGLSLSAAHSTLTALDHEFVRRPTGEVELDFGPSTDNLEFALGMIAACLKIGVERMIPVMSDSSDPRPQYSP</sequence>
<geneLocation type="plasmid" evidence="1 2">
    <name>pBVIE01</name>
</geneLocation>
<keyword evidence="1" id="KW-0614">Plasmid</keyword>
<dbReference type="InterPro" id="IPR043733">
    <property type="entry name" value="DUF5677"/>
</dbReference>
<dbReference type="AlphaFoldDB" id="A4JU23"/>
<reference evidence="1 2" key="1">
    <citation type="submission" date="2007-03" db="EMBL/GenBank/DDBJ databases">
        <title>Complete sequence of plasmid pBVIE01 of Burkholderia vietnamiensis G4.</title>
        <authorList>
            <consortium name="US DOE Joint Genome Institute"/>
            <person name="Copeland A."/>
            <person name="Lucas S."/>
            <person name="Lapidus A."/>
            <person name="Barry K."/>
            <person name="Detter J.C."/>
            <person name="Glavina del Rio T."/>
            <person name="Hammon N."/>
            <person name="Israni S."/>
            <person name="Dalin E."/>
            <person name="Tice H."/>
            <person name="Pitluck S."/>
            <person name="Chain P."/>
            <person name="Malfatti S."/>
            <person name="Shin M."/>
            <person name="Vergez L."/>
            <person name="Schmutz J."/>
            <person name="Larimer F."/>
            <person name="Land M."/>
            <person name="Hauser L."/>
            <person name="Kyrpides N."/>
            <person name="Tiedje J."/>
            <person name="Richardson P."/>
        </authorList>
    </citation>
    <scope>NUCLEOTIDE SEQUENCE [LARGE SCALE GENOMIC DNA]</scope>
    <source>
        <strain evidence="2">G4 / LMG 22486</strain>
        <plasmid evidence="1 2">pBVIE01</plasmid>
    </source>
</reference>
<evidence type="ECO:0000313" key="1">
    <source>
        <dbReference type="EMBL" id="ABO59776.1"/>
    </source>
</evidence>